<feature type="chain" id="PRO_5008581548" evidence="1">
    <location>
        <begin position="22"/>
        <end position="158"/>
    </location>
</feature>
<protein>
    <submittedName>
        <fullName evidence="2">Uncharacterized protein</fullName>
    </submittedName>
</protein>
<organism evidence="2">
    <name type="scientific">Clastoptera arizonana</name>
    <name type="common">Arizona spittle bug</name>
    <dbReference type="NCBI Taxonomy" id="38151"/>
    <lineage>
        <taxon>Eukaryota</taxon>
        <taxon>Metazoa</taxon>
        <taxon>Ecdysozoa</taxon>
        <taxon>Arthropoda</taxon>
        <taxon>Hexapoda</taxon>
        <taxon>Insecta</taxon>
        <taxon>Pterygota</taxon>
        <taxon>Neoptera</taxon>
        <taxon>Paraneoptera</taxon>
        <taxon>Hemiptera</taxon>
        <taxon>Auchenorrhyncha</taxon>
        <taxon>Cercopoidea</taxon>
        <taxon>Clastopteridae</taxon>
        <taxon>Clastoptera</taxon>
    </lineage>
</organism>
<feature type="signal peptide" evidence="1">
    <location>
        <begin position="1"/>
        <end position="21"/>
    </location>
</feature>
<evidence type="ECO:0000313" key="2">
    <source>
        <dbReference type="EMBL" id="JAS29412.1"/>
    </source>
</evidence>
<dbReference type="EMBL" id="GEDC01007886">
    <property type="protein sequence ID" value="JAS29412.1"/>
    <property type="molecule type" value="Transcribed_RNA"/>
</dbReference>
<accession>A0A1B6DUS2</accession>
<proteinExistence type="predicted"/>
<dbReference type="AlphaFoldDB" id="A0A1B6DUS2"/>
<keyword evidence="1" id="KW-0732">Signal</keyword>
<sequence length="158" mass="18942">MLMLVQVLVFAIFLLNKNTCGNQPGLKENQEWNKVAHLFHSINIQMRPVFREGNETAGELVLKRMEEAHEGLRRFKIFLDQLDLKQYHRILSVVKFILLRGAKQFDAIKYSSGDLKIKYFWEKEKVKEFRKWYKEIKHIVADIREHAERRNVNLDDDR</sequence>
<gene>
    <name evidence="2" type="ORF">g.312</name>
</gene>
<name>A0A1B6DUS2_9HEMI</name>
<reference evidence="2" key="1">
    <citation type="submission" date="2015-12" db="EMBL/GenBank/DDBJ databases">
        <title>De novo transcriptome assembly of four potential Pierce s Disease insect vectors from Arizona vineyards.</title>
        <authorList>
            <person name="Tassone E.E."/>
        </authorList>
    </citation>
    <scope>NUCLEOTIDE SEQUENCE</scope>
</reference>
<evidence type="ECO:0000256" key="1">
    <source>
        <dbReference type="SAM" id="SignalP"/>
    </source>
</evidence>